<feature type="domain" description="CCHC-type" evidence="3">
    <location>
        <begin position="196"/>
        <end position="211"/>
    </location>
</feature>
<dbReference type="InterPro" id="IPR040256">
    <property type="entry name" value="At4g02000-like"/>
</dbReference>
<evidence type="ECO:0000256" key="2">
    <source>
        <dbReference type="SAM" id="MobiDB-lite"/>
    </source>
</evidence>
<name>A0A9Q0GK09_9ROSI</name>
<dbReference type="Proteomes" id="UP001141552">
    <property type="component" value="Unassembled WGS sequence"/>
</dbReference>
<keyword evidence="5" id="KW-1185">Reference proteome</keyword>
<organism evidence="4 5">
    <name type="scientific">Turnera subulata</name>
    <dbReference type="NCBI Taxonomy" id="218843"/>
    <lineage>
        <taxon>Eukaryota</taxon>
        <taxon>Viridiplantae</taxon>
        <taxon>Streptophyta</taxon>
        <taxon>Embryophyta</taxon>
        <taxon>Tracheophyta</taxon>
        <taxon>Spermatophyta</taxon>
        <taxon>Magnoliopsida</taxon>
        <taxon>eudicotyledons</taxon>
        <taxon>Gunneridae</taxon>
        <taxon>Pentapetalae</taxon>
        <taxon>rosids</taxon>
        <taxon>fabids</taxon>
        <taxon>Malpighiales</taxon>
        <taxon>Passifloraceae</taxon>
        <taxon>Turnera</taxon>
    </lineage>
</organism>
<keyword evidence="1" id="KW-0863">Zinc-finger</keyword>
<dbReference type="EMBL" id="JAKUCV010000379">
    <property type="protein sequence ID" value="KAJ4850282.1"/>
    <property type="molecule type" value="Genomic_DNA"/>
</dbReference>
<evidence type="ECO:0000259" key="3">
    <source>
        <dbReference type="PROSITE" id="PS50158"/>
    </source>
</evidence>
<gene>
    <name evidence="4" type="ORF">Tsubulata_044548</name>
</gene>
<keyword evidence="1" id="KW-0862">Zinc</keyword>
<reference evidence="4" key="2">
    <citation type="journal article" date="2023" name="Plants (Basel)">
        <title>Annotation of the Turnera subulata (Passifloraceae) Draft Genome Reveals the S-Locus Evolved after the Divergence of Turneroideae from Passifloroideae in a Stepwise Manner.</title>
        <authorList>
            <person name="Henning P.M."/>
            <person name="Roalson E.H."/>
            <person name="Mir W."/>
            <person name="McCubbin A.G."/>
            <person name="Shore J.S."/>
        </authorList>
    </citation>
    <scope>NUCLEOTIDE SEQUENCE</scope>
    <source>
        <strain evidence="4">F60SS</strain>
    </source>
</reference>
<evidence type="ECO:0000313" key="4">
    <source>
        <dbReference type="EMBL" id="KAJ4850282.1"/>
    </source>
</evidence>
<dbReference type="AlphaFoldDB" id="A0A9Q0GK09"/>
<dbReference type="Pfam" id="PF14111">
    <property type="entry name" value="DUF4283"/>
    <property type="match status" value="1"/>
</dbReference>
<reference evidence="4" key="1">
    <citation type="submission" date="2022-02" db="EMBL/GenBank/DDBJ databases">
        <authorList>
            <person name="Henning P.M."/>
            <person name="McCubbin A.G."/>
            <person name="Shore J.S."/>
        </authorList>
    </citation>
    <scope>NUCLEOTIDE SEQUENCE</scope>
    <source>
        <strain evidence="4">F60SS</strain>
        <tissue evidence="4">Leaves</tissue>
    </source>
</reference>
<dbReference type="Pfam" id="PF14392">
    <property type="entry name" value="zf-CCHC_4"/>
    <property type="match status" value="1"/>
</dbReference>
<evidence type="ECO:0000313" key="5">
    <source>
        <dbReference type="Proteomes" id="UP001141552"/>
    </source>
</evidence>
<feature type="compositionally biased region" description="Low complexity" evidence="2">
    <location>
        <begin position="34"/>
        <end position="48"/>
    </location>
</feature>
<sequence>MTGPLPASGIRDLPPPNDPPEITMSVVSEPPDPQSTTPTNSNTTKQQNLPPMPPKSFKDSLLKGHQAAVLATEPEFQNRFDYMRALTDGPWTILGHYLTVEPWKPQFDPLFHKIISIVAWIQIPQLSSEYYDRALIHAICMEIGHFVRLDQNTEEALRGRYARVVVEIDLSKPLQSQAFVDGKWYLISYENIPDICFECGLVGHALSACPNRASSC</sequence>
<dbReference type="InterPro" id="IPR025836">
    <property type="entry name" value="Zn_knuckle_CX2CX4HX4C"/>
</dbReference>
<dbReference type="PANTHER" id="PTHR31286:SF99">
    <property type="entry name" value="DUF4283 DOMAIN-CONTAINING PROTEIN"/>
    <property type="match status" value="1"/>
</dbReference>
<evidence type="ECO:0000256" key="1">
    <source>
        <dbReference type="PROSITE-ProRule" id="PRU00047"/>
    </source>
</evidence>
<dbReference type="OrthoDB" id="851886at2759"/>
<dbReference type="InterPro" id="IPR001878">
    <property type="entry name" value="Znf_CCHC"/>
</dbReference>
<dbReference type="PANTHER" id="PTHR31286">
    <property type="entry name" value="GLYCINE-RICH CELL WALL STRUCTURAL PROTEIN 1.8-LIKE"/>
    <property type="match status" value="1"/>
</dbReference>
<dbReference type="GO" id="GO:0003676">
    <property type="term" value="F:nucleic acid binding"/>
    <property type="evidence" value="ECO:0007669"/>
    <property type="project" value="InterPro"/>
</dbReference>
<keyword evidence="1" id="KW-0479">Metal-binding</keyword>
<accession>A0A9Q0GK09</accession>
<proteinExistence type="predicted"/>
<comment type="caution">
    <text evidence="4">The sequence shown here is derived from an EMBL/GenBank/DDBJ whole genome shotgun (WGS) entry which is preliminary data.</text>
</comment>
<protein>
    <recommendedName>
        <fullName evidence="3">CCHC-type domain-containing protein</fullName>
    </recommendedName>
</protein>
<dbReference type="PROSITE" id="PS50158">
    <property type="entry name" value="ZF_CCHC"/>
    <property type="match status" value="1"/>
</dbReference>
<dbReference type="GO" id="GO:0008270">
    <property type="term" value="F:zinc ion binding"/>
    <property type="evidence" value="ECO:0007669"/>
    <property type="project" value="UniProtKB-KW"/>
</dbReference>
<dbReference type="InterPro" id="IPR025558">
    <property type="entry name" value="DUF4283"/>
</dbReference>
<feature type="region of interest" description="Disordered" evidence="2">
    <location>
        <begin position="1"/>
        <end position="59"/>
    </location>
</feature>